<protein>
    <recommendedName>
        <fullName evidence="3">Delta-60 repeat protein</fullName>
    </recommendedName>
</protein>
<dbReference type="PANTHER" id="PTHR42754">
    <property type="entry name" value="ENDOGLUCANASE"/>
    <property type="match status" value="1"/>
</dbReference>
<proteinExistence type="predicted"/>
<name>A0ABQ2FL30_9DEIO</name>
<dbReference type="RefSeq" id="WP_189069681.1">
    <property type="nucleotide sequence ID" value="NZ_BMPE01000009.1"/>
</dbReference>
<organism evidence="1 2">
    <name type="scientific">Deinococcus radiotolerans</name>
    <dbReference type="NCBI Taxonomy" id="1309407"/>
    <lineage>
        <taxon>Bacteria</taxon>
        <taxon>Thermotogati</taxon>
        <taxon>Deinococcota</taxon>
        <taxon>Deinococci</taxon>
        <taxon>Deinococcales</taxon>
        <taxon>Deinococcaceae</taxon>
        <taxon>Deinococcus</taxon>
    </lineage>
</organism>
<evidence type="ECO:0008006" key="3">
    <source>
        <dbReference type="Google" id="ProtNLM"/>
    </source>
</evidence>
<dbReference type="NCBIfam" id="TIGR02608">
    <property type="entry name" value="delta_60_rpt"/>
    <property type="match status" value="7"/>
</dbReference>
<dbReference type="Gene3D" id="2.80.10.50">
    <property type="match status" value="3"/>
</dbReference>
<dbReference type="PANTHER" id="PTHR42754:SF1">
    <property type="entry name" value="LIPOPROTEIN"/>
    <property type="match status" value="1"/>
</dbReference>
<gene>
    <name evidence="1" type="ORF">GCM10010844_28710</name>
</gene>
<comment type="caution">
    <text evidence="1">The sequence shown here is derived from an EMBL/GenBank/DDBJ whole genome shotgun (WGS) entry which is preliminary data.</text>
</comment>
<dbReference type="InterPro" id="IPR013431">
    <property type="entry name" value="Delta_60_rpt"/>
</dbReference>
<dbReference type="Pfam" id="PF17164">
    <property type="entry name" value="DUF5122"/>
    <property type="match status" value="7"/>
</dbReference>
<evidence type="ECO:0000313" key="2">
    <source>
        <dbReference type="Proteomes" id="UP000604341"/>
    </source>
</evidence>
<dbReference type="EMBL" id="BMPE01000009">
    <property type="protein sequence ID" value="GGL08196.1"/>
    <property type="molecule type" value="Genomic_DNA"/>
</dbReference>
<keyword evidence="2" id="KW-1185">Reference proteome</keyword>
<reference evidence="2" key="1">
    <citation type="journal article" date="2019" name="Int. J. Syst. Evol. Microbiol.">
        <title>The Global Catalogue of Microorganisms (GCM) 10K type strain sequencing project: providing services to taxonomists for standard genome sequencing and annotation.</title>
        <authorList>
            <consortium name="The Broad Institute Genomics Platform"/>
            <consortium name="The Broad Institute Genome Sequencing Center for Infectious Disease"/>
            <person name="Wu L."/>
            <person name="Ma J."/>
        </authorList>
    </citation>
    <scope>NUCLEOTIDE SEQUENCE [LARGE SCALE GENOMIC DNA]</scope>
    <source>
        <strain evidence="2">JCM 19173</strain>
    </source>
</reference>
<dbReference type="Proteomes" id="UP000604341">
    <property type="component" value="Unassembled WGS sequence"/>
</dbReference>
<dbReference type="SUPFAM" id="SSF75011">
    <property type="entry name" value="3-carboxy-cis,cis-mucoante lactonizing enzyme"/>
    <property type="match status" value="1"/>
</dbReference>
<evidence type="ECO:0000313" key="1">
    <source>
        <dbReference type="EMBL" id="GGL08196.1"/>
    </source>
</evidence>
<sequence length="667" mass="67073">MRYLSATYDVRNASADGATASPAARSNLTFVAVDASAPATISGTAVSNFKRFDGSAADASLAPKIVPTVGMTLTNGVPSVNASQADLQALSSSEVTALGVPSGARDVFQYGFVVRNKSGTGRTLPANPGPSQFDGLITFAVKLPLQANAANDPYSFSLVFEVYADSANRVTRVSEETVAAAQSRAAALGATLVDADTICTVRTASTNTLYGLGVSLTAPGGRDVCFGSGSGQVLTAVTPLQDVIRAMVLQPDGKIVVTGTSNQGTGPTAPNNNTDVAVARYLPDGTLDATFGTGGTFSTPVGAGASVDTPQAIVRQPDGKFVIAGSTTNAGGTTGTDMFLIRLLPNGGLDSSFGTAGKVVINAGTAAINNFAFGLDQQSDGKLIIVGYTMEGTAATGYDIVLGRYSKDGAPDATFGSNGLVLTSITTNGPSGDRAQDLQVLPDDTIIVVGTTTPAGTTGDTNGNDTVLLKYRANGTLDTSFGGNGTGYSVTPIGPNRDASGVQTASNDIANALVVQPDGSTVVVGGSNNLGTTTGQDISVVKFTAAGVLDTTFGSGGKVFVPMVAGSVLDVANAVQRQPDGKLVVSGTSQNTGSSTGQDFALLRLNVNGTLDTTFAGTGKELLAVGAGTASDLASALVIQPNGRIVLGGQSLEATNNTNFALVRVQP</sequence>
<accession>A0ABQ2FL30</accession>